<proteinExistence type="predicted"/>
<protein>
    <submittedName>
        <fullName evidence="1">Uncharacterized protein</fullName>
    </submittedName>
</protein>
<reference evidence="1" key="1">
    <citation type="submission" date="2015-04" db="EMBL/GenBank/DDBJ databases">
        <title>The genome sequence of the plant pathogenic Rhizarian Plasmodiophora brassicae reveals insights in its biotrophic life cycle and the origin of chitin synthesis.</title>
        <authorList>
            <person name="Schwelm A."/>
            <person name="Fogelqvist J."/>
            <person name="Knaust A."/>
            <person name="Julke S."/>
            <person name="Lilja T."/>
            <person name="Dhandapani V."/>
            <person name="Bonilla-Rosso G."/>
            <person name="Karlsson M."/>
            <person name="Shevchenko A."/>
            <person name="Choi S.R."/>
            <person name="Kim H.G."/>
            <person name="Park J.Y."/>
            <person name="Lim Y.P."/>
            <person name="Ludwig-Muller J."/>
            <person name="Dixelius C."/>
        </authorList>
    </citation>
    <scope>NUCLEOTIDE SEQUENCE</scope>
    <source>
        <tissue evidence="1">Potato root galls</tissue>
    </source>
</reference>
<dbReference type="EMBL" id="HACM01005780">
    <property type="protein sequence ID" value="CRZ06222.1"/>
    <property type="molecule type" value="Transcribed_RNA"/>
</dbReference>
<dbReference type="AlphaFoldDB" id="A0A0H5QWV5"/>
<organism evidence="1">
    <name type="scientific">Spongospora subterranea</name>
    <dbReference type="NCBI Taxonomy" id="70186"/>
    <lineage>
        <taxon>Eukaryota</taxon>
        <taxon>Sar</taxon>
        <taxon>Rhizaria</taxon>
        <taxon>Endomyxa</taxon>
        <taxon>Phytomyxea</taxon>
        <taxon>Plasmodiophorida</taxon>
        <taxon>Plasmodiophoridae</taxon>
        <taxon>Spongospora</taxon>
    </lineage>
</organism>
<sequence length="124" mass="13892">MSRHLYMDCGWDQKALQRLEFTLDEHCSLIGLLLTHNLLRFGSDILQCNIAAASTSTKPESSDSSDSLFKLSHLKSLVSPLRDLLHLFFPSDSNLEVMAGSWLGVPEKCFGFNLTDTVFKVRSV</sequence>
<accession>A0A0H5QWV5</accession>
<name>A0A0H5QWV5_9EUKA</name>
<evidence type="ECO:0000313" key="1">
    <source>
        <dbReference type="EMBL" id="CRZ06222.1"/>
    </source>
</evidence>